<gene>
    <name evidence="2" type="ORF">ACOF00016_LOCUS9633</name>
</gene>
<reference evidence="2" key="1">
    <citation type="submission" date="2021-01" db="EMBL/GenBank/DDBJ databases">
        <authorList>
            <person name="Corre E."/>
            <person name="Pelletier E."/>
            <person name="Niang G."/>
            <person name="Scheremetjew M."/>
            <person name="Finn R."/>
            <person name="Kale V."/>
            <person name="Holt S."/>
            <person name="Cochrane G."/>
            <person name="Meng A."/>
            <person name="Brown T."/>
            <person name="Cohen L."/>
        </authorList>
    </citation>
    <scope>NUCLEOTIDE SEQUENCE</scope>
    <source>
        <strain evidence="2">CCMP127</strain>
    </source>
</reference>
<dbReference type="EMBL" id="HBIM01011635">
    <property type="protein sequence ID" value="CAE0412367.1"/>
    <property type="molecule type" value="Transcribed_RNA"/>
</dbReference>
<sequence>MLSATLPPNTEVPHKFLSTEGPEDDSFGFIDTETVEATSTDSDSGSEQRSVLLQAHPEVLQSSIRHIDSLANFVKHCEQQKDADDEVPTLEEEQQHKVHFRHDDDLVVFHLIPSVQEKDRSKVWQDTKDFEESEKEIKKACMRWEMRDKLAFDEDLHSIRGLEHLYKEQDGKPSSKRRHRKAVQAEIKRQKEEHGKLDDLEKLREVSEAASHEDLEKFLALGKADYEASIKAWEAKPVDKATLKKDEKKKGRGLRFWKKK</sequence>
<accession>A0A7S3P903</accession>
<evidence type="ECO:0000256" key="1">
    <source>
        <dbReference type="SAM" id="MobiDB-lite"/>
    </source>
</evidence>
<feature type="compositionally biased region" description="Polar residues" evidence="1">
    <location>
        <begin position="35"/>
        <end position="49"/>
    </location>
</feature>
<feature type="compositionally biased region" description="Basic and acidic residues" evidence="1">
    <location>
        <begin position="186"/>
        <end position="199"/>
    </location>
</feature>
<evidence type="ECO:0000313" key="2">
    <source>
        <dbReference type="EMBL" id="CAE0412367.1"/>
    </source>
</evidence>
<feature type="region of interest" description="Disordered" evidence="1">
    <location>
        <begin position="166"/>
        <end position="199"/>
    </location>
</feature>
<feature type="region of interest" description="Disordered" evidence="1">
    <location>
        <begin position="1"/>
        <end position="49"/>
    </location>
</feature>
<name>A0A7S3P903_9STRA</name>
<proteinExistence type="predicted"/>
<organism evidence="2">
    <name type="scientific">Amphora coffeiformis</name>
    <dbReference type="NCBI Taxonomy" id="265554"/>
    <lineage>
        <taxon>Eukaryota</taxon>
        <taxon>Sar</taxon>
        <taxon>Stramenopiles</taxon>
        <taxon>Ochrophyta</taxon>
        <taxon>Bacillariophyta</taxon>
        <taxon>Bacillariophyceae</taxon>
        <taxon>Bacillariophycidae</taxon>
        <taxon>Thalassiophysales</taxon>
        <taxon>Catenulaceae</taxon>
        <taxon>Amphora</taxon>
    </lineage>
</organism>
<protein>
    <submittedName>
        <fullName evidence="2">Uncharacterized protein</fullName>
    </submittedName>
</protein>
<dbReference type="AlphaFoldDB" id="A0A7S3P903"/>